<feature type="region of interest" description="Disordered" evidence="1">
    <location>
        <begin position="305"/>
        <end position="359"/>
    </location>
</feature>
<reference evidence="2" key="1">
    <citation type="journal article" date="2020" name="bioRxiv">
        <title>Comparative genomics of Chlamydomonas.</title>
        <authorList>
            <person name="Craig R.J."/>
            <person name="Hasan A.R."/>
            <person name="Ness R.W."/>
            <person name="Keightley P.D."/>
        </authorList>
    </citation>
    <scope>NUCLEOTIDE SEQUENCE</scope>
    <source>
        <strain evidence="2">CCAP 11/70</strain>
    </source>
</reference>
<evidence type="ECO:0000256" key="1">
    <source>
        <dbReference type="SAM" id="MobiDB-lite"/>
    </source>
</evidence>
<proteinExistence type="predicted"/>
<evidence type="ECO:0000313" key="2">
    <source>
        <dbReference type="EMBL" id="KAG2488136.1"/>
    </source>
</evidence>
<feature type="region of interest" description="Disordered" evidence="1">
    <location>
        <begin position="746"/>
        <end position="768"/>
    </location>
</feature>
<feature type="region of interest" description="Disordered" evidence="1">
    <location>
        <begin position="144"/>
        <end position="171"/>
    </location>
</feature>
<sequence>MGLLSAARQRADQHAGGSGAELPPLGRYSDVAPSAPPLPTSGYGGGGGSTRRAPLYPHDAYAPRPGAASSGGGVGGGTGGGGGAAYSKGAQWPLPAGDVATGYPVPDVPAGAAGSGLTTPAAGKPAEGVAAVLGRLAGLFGGRGGEGRERGRGWGWGRGRTAAAGQDVGPAAVSAEEGRRIMLEQRDMLFADASLFRINEHTGEVVAVVEGDALRLRLRSPDPRRGGSWGASSSRGGWGPAAGEEVVRLTVGDAACVDLNPPGAEPLPLLHAGPGVYTFRAGPGRLLLYPPGLGLLGLGPDSDGAYSGGSSGSGGEAEGDMKGAAWPVAPASSYPQVPYEPHQQHRHRHKRGGGEQAAAQDGGGDGYYYCLTVSPTICDSCGLDELDGVMAAYCRFSGISGPPPAVAPAGKTAAAAAAPGGAAEYPSIPPTSAHTIPGAPPFYPAIQHPPDSGDIVPYQRPLYEPYEQPHRPSSPSFMHYATGAVLAAATSPDAANRIGARVVATARVGGQWLVEGAHHVAYGIRSRTDQLGRTLPDHRHAHAYARRSAHSPVALPARAVVVGVWLLARAAALVVNLVTELLASLGAWAAEVVLFGGALLGRWLPSLAALTGAAAASRRRSRRRHGRRGHEEEDEAPSLRPLLRLLLGAAAASRLPGHLAKAAAGTVLLVYGELHGSLEEAARVLLAAIADAASELAGRAGGTDAEGLVRGSLEAAGYGLDAMTGWRKVGLRAVAREFQRRHAAAMLAAEPAAAPQPPPPTRGPWRRR</sequence>
<name>A0A835XTT9_9CHLO</name>
<dbReference type="Proteomes" id="UP000612055">
    <property type="component" value="Unassembled WGS sequence"/>
</dbReference>
<keyword evidence="3" id="KW-1185">Reference proteome</keyword>
<feature type="region of interest" description="Disordered" evidence="1">
    <location>
        <begin position="220"/>
        <end position="240"/>
    </location>
</feature>
<dbReference type="AlphaFoldDB" id="A0A835XTT9"/>
<feature type="region of interest" description="Disordered" evidence="1">
    <location>
        <begin position="1"/>
        <end position="82"/>
    </location>
</feature>
<dbReference type="OrthoDB" id="553045at2759"/>
<evidence type="ECO:0000313" key="3">
    <source>
        <dbReference type="Proteomes" id="UP000612055"/>
    </source>
</evidence>
<accession>A0A835XTT9</accession>
<feature type="compositionally biased region" description="Gly residues" evidence="1">
    <location>
        <begin position="306"/>
        <end position="316"/>
    </location>
</feature>
<protein>
    <submittedName>
        <fullName evidence="2">Uncharacterized protein</fullName>
    </submittedName>
</protein>
<dbReference type="EMBL" id="JAEHOE010000087">
    <property type="protein sequence ID" value="KAG2488136.1"/>
    <property type="molecule type" value="Genomic_DNA"/>
</dbReference>
<organism evidence="2 3">
    <name type="scientific">Edaphochlamys debaryana</name>
    <dbReference type="NCBI Taxonomy" id="47281"/>
    <lineage>
        <taxon>Eukaryota</taxon>
        <taxon>Viridiplantae</taxon>
        <taxon>Chlorophyta</taxon>
        <taxon>core chlorophytes</taxon>
        <taxon>Chlorophyceae</taxon>
        <taxon>CS clade</taxon>
        <taxon>Chlamydomonadales</taxon>
        <taxon>Chlamydomonadales incertae sedis</taxon>
        <taxon>Edaphochlamys</taxon>
    </lineage>
</organism>
<comment type="caution">
    <text evidence="2">The sequence shown here is derived from an EMBL/GenBank/DDBJ whole genome shotgun (WGS) entry which is preliminary data.</text>
</comment>
<feature type="compositionally biased region" description="Gly residues" evidence="1">
    <location>
        <begin position="69"/>
        <end position="82"/>
    </location>
</feature>
<gene>
    <name evidence="2" type="ORF">HYH03_013281</name>
</gene>